<evidence type="ECO:0000313" key="2">
    <source>
        <dbReference type="Proteomes" id="UP001370758"/>
    </source>
</evidence>
<proteinExistence type="predicted"/>
<organism evidence="1 2">
    <name type="scientific">Arthrobotrys musiformis</name>
    <dbReference type="NCBI Taxonomy" id="47236"/>
    <lineage>
        <taxon>Eukaryota</taxon>
        <taxon>Fungi</taxon>
        <taxon>Dikarya</taxon>
        <taxon>Ascomycota</taxon>
        <taxon>Pezizomycotina</taxon>
        <taxon>Orbiliomycetes</taxon>
        <taxon>Orbiliales</taxon>
        <taxon>Orbiliaceae</taxon>
        <taxon>Arthrobotrys</taxon>
    </lineage>
</organism>
<comment type="caution">
    <text evidence="1">The sequence shown here is derived from an EMBL/GenBank/DDBJ whole genome shotgun (WGS) entry which is preliminary data.</text>
</comment>
<sequence>MSWVWNNFRDIGDVSKSISKKFLIMPCRPSPTLTPTPPRMPLLTPSISLHPNHESTTDFPPIILDYTFSPTTSPTDLLTHWHDLYRSRDLWFSHSKSKTKVVILAVFHPATPNDPTRFHGRLDIWRHANKKTRLTDEIILFPSPHNPLSTNVGEKVTFSLQEIFGENCDFRFHESGISEDMEFVLDVNKLRREMRAYRCDTWPYDETARARMANMFL</sequence>
<reference evidence="1 2" key="1">
    <citation type="submission" date="2023-08" db="EMBL/GenBank/DDBJ databases">
        <authorList>
            <person name="Palmer J.M."/>
        </authorList>
    </citation>
    <scope>NUCLEOTIDE SEQUENCE [LARGE SCALE GENOMIC DNA]</scope>
    <source>
        <strain evidence="1 2">TWF481</strain>
    </source>
</reference>
<dbReference type="AlphaFoldDB" id="A0AAV9WAF2"/>
<protein>
    <submittedName>
        <fullName evidence="1">Uncharacterized protein</fullName>
    </submittedName>
</protein>
<dbReference type="Proteomes" id="UP001370758">
    <property type="component" value="Unassembled WGS sequence"/>
</dbReference>
<keyword evidence="2" id="KW-1185">Reference proteome</keyword>
<evidence type="ECO:0000313" key="1">
    <source>
        <dbReference type="EMBL" id="KAK6504815.1"/>
    </source>
</evidence>
<gene>
    <name evidence="1" type="ORF">TWF481_006753</name>
</gene>
<dbReference type="EMBL" id="JAVHJL010000004">
    <property type="protein sequence ID" value="KAK6504815.1"/>
    <property type="molecule type" value="Genomic_DNA"/>
</dbReference>
<name>A0AAV9WAF2_9PEZI</name>
<accession>A0AAV9WAF2</accession>